<dbReference type="PANTHER" id="PTHR10758:SF1">
    <property type="entry name" value="COP9 SIGNALOSOME COMPLEX SUBUNIT 3"/>
    <property type="match status" value="1"/>
</dbReference>
<evidence type="ECO:0000259" key="2">
    <source>
        <dbReference type="Pfam" id="PF22788"/>
    </source>
</evidence>
<organism evidence="3 4">
    <name type="scientific">Periconia digitata</name>
    <dbReference type="NCBI Taxonomy" id="1303443"/>
    <lineage>
        <taxon>Eukaryota</taxon>
        <taxon>Fungi</taxon>
        <taxon>Dikarya</taxon>
        <taxon>Ascomycota</taxon>
        <taxon>Pezizomycotina</taxon>
        <taxon>Dothideomycetes</taxon>
        <taxon>Pleosporomycetidae</taxon>
        <taxon>Pleosporales</taxon>
        <taxon>Massarineae</taxon>
        <taxon>Periconiaceae</taxon>
        <taxon>Periconia</taxon>
    </lineage>
</organism>
<reference evidence="3" key="1">
    <citation type="submission" date="2023-01" db="EMBL/GenBank/DDBJ databases">
        <authorList>
            <person name="Van Ghelder C."/>
            <person name="Rancurel C."/>
        </authorList>
    </citation>
    <scope>NUCLEOTIDE SEQUENCE</scope>
    <source>
        <strain evidence="3">CNCM I-4278</strain>
    </source>
</reference>
<dbReference type="InterPro" id="IPR050756">
    <property type="entry name" value="CSN3"/>
</dbReference>
<keyword evidence="1" id="KW-0963">Cytoplasm</keyword>
<comment type="caution">
    <text evidence="3">The sequence shown here is derived from an EMBL/GenBank/DDBJ whole genome shotgun (WGS) entry which is preliminary data.</text>
</comment>
<dbReference type="Pfam" id="PF22788">
    <property type="entry name" value="COP9_hel_rpt"/>
    <property type="match status" value="1"/>
</dbReference>
<evidence type="ECO:0000313" key="4">
    <source>
        <dbReference type="Proteomes" id="UP001152607"/>
    </source>
</evidence>
<dbReference type="GO" id="GO:0008180">
    <property type="term" value="C:COP9 signalosome"/>
    <property type="evidence" value="ECO:0007669"/>
    <property type="project" value="TreeGrafter"/>
</dbReference>
<dbReference type="Proteomes" id="UP001152607">
    <property type="component" value="Unassembled WGS sequence"/>
</dbReference>
<dbReference type="PANTHER" id="PTHR10758">
    <property type="entry name" value="26S PROTEASOME NON-ATPASE REGULATORY SUBUNIT 3/COP9 SIGNALOSOME COMPLEX SUBUNIT 3"/>
    <property type="match status" value="1"/>
</dbReference>
<sequence length="379" mass="42121">MAAELLNSLLAFQPDAPEVKDRREYDRHAREFIDTLHKCSQSLFLKGADTPQDVLNVLDPAVNSIAYAFTLRNRIQHAIDKNNTQTLKPGNALWNKLVQFLESFDPIQMRYAGVEYKKLVEYVELIARGVNTPAIAVSPIRSAMLRLDPTTGCFTTTHLNFIRLCLEGRAYAAALPILDNYIHSFPTNIQNSIRESSEYVVPCADSVTSGEFIHTKSGHSDKVTLAEIQEYYVLGAIAYIGARQFKNAHQILEHVLVIPAAGVANGLMLEAYKKWVLVDCLVNHTSVGNSSRFIVRRNYWLLSSIFTFASVASRQVPRTANPSSIKQIRAAAKAYDALADASSDFNNLPKLKSQVAAGRDIWAEVSDLCLFGSRSELAL</sequence>
<dbReference type="AlphaFoldDB" id="A0A9W4UH73"/>
<name>A0A9W4UH73_9PLEO</name>
<proteinExistence type="predicted"/>
<accession>A0A9W4UH73</accession>
<feature type="domain" description="COP9 signalosome complex subunit 3 N-terminal helical repeats" evidence="2">
    <location>
        <begin position="32"/>
        <end position="282"/>
    </location>
</feature>
<dbReference type="GO" id="GO:0006511">
    <property type="term" value="P:ubiquitin-dependent protein catabolic process"/>
    <property type="evidence" value="ECO:0007669"/>
    <property type="project" value="TreeGrafter"/>
</dbReference>
<protein>
    <recommendedName>
        <fullName evidence="2">COP9 signalosome complex subunit 3 N-terminal helical repeats domain-containing protein</fullName>
    </recommendedName>
</protein>
<evidence type="ECO:0000256" key="1">
    <source>
        <dbReference type="ARBA" id="ARBA00022490"/>
    </source>
</evidence>
<dbReference type="OrthoDB" id="29061at2759"/>
<evidence type="ECO:0000313" key="3">
    <source>
        <dbReference type="EMBL" id="CAI6334652.1"/>
    </source>
</evidence>
<dbReference type="EMBL" id="CAOQHR010000005">
    <property type="protein sequence ID" value="CAI6334652.1"/>
    <property type="molecule type" value="Genomic_DNA"/>
</dbReference>
<gene>
    <name evidence="3" type="ORF">PDIGIT_LOCUS7715</name>
</gene>
<keyword evidence="4" id="KW-1185">Reference proteome</keyword>
<dbReference type="InterPro" id="IPR055089">
    <property type="entry name" value="COP9_N"/>
</dbReference>